<organism evidence="7 8">
    <name type="scientific">Barnesiella viscericola</name>
    <dbReference type="NCBI Taxonomy" id="397865"/>
    <lineage>
        <taxon>Bacteria</taxon>
        <taxon>Pseudomonadati</taxon>
        <taxon>Bacteroidota</taxon>
        <taxon>Bacteroidia</taxon>
        <taxon>Bacteroidales</taxon>
        <taxon>Barnesiellaceae</taxon>
        <taxon>Barnesiella</taxon>
    </lineage>
</organism>
<protein>
    <submittedName>
        <fullName evidence="7">TolC family protein</fullName>
    </submittedName>
</protein>
<dbReference type="PANTHER" id="PTHR30026:SF20">
    <property type="entry name" value="OUTER MEMBRANE PROTEIN TOLC"/>
    <property type="match status" value="1"/>
</dbReference>
<dbReference type="InterPro" id="IPR051906">
    <property type="entry name" value="TolC-like"/>
</dbReference>
<dbReference type="EMBL" id="DYUD01000026">
    <property type="protein sequence ID" value="HJG89758.1"/>
    <property type="molecule type" value="Genomic_DNA"/>
</dbReference>
<dbReference type="GO" id="GO:0009279">
    <property type="term" value="C:cell outer membrane"/>
    <property type="evidence" value="ECO:0007669"/>
    <property type="project" value="UniProtKB-SubCell"/>
</dbReference>
<keyword evidence="6" id="KW-0732">Signal</keyword>
<dbReference type="Gene3D" id="1.20.1600.10">
    <property type="entry name" value="Outer membrane efflux proteins (OEP)"/>
    <property type="match status" value="1"/>
</dbReference>
<evidence type="ECO:0000313" key="7">
    <source>
        <dbReference type="EMBL" id="HJG89758.1"/>
    </source>
</evidence>
<feature type="signal peptide" evidence="6">
    <location>
        <begin position="1"/>
        <end position="19"/>
    </location>
</feature>
<evidence type="ECO:0000256" key="5">
    <source>
        <dbReference type="ARBA" id="ARBA00023237"/>
    </source>
</evidence>
<gene>
    <name evidence="7" type="ORF">K8U91_09875</name>
</gene>
<sequence>MMKRVVVLCLGLWCGLVGARAQLTLDDCRQMAREHYPEIRQYDLIRQTEAYNLSNAARAWIPQVALSAQATWQTDVPTFPDVLTGMLSRQGVEIPGLRQDQYKVALELNQTIWDGGKSAADRGMARAEAAEQRSSADVEMHSLDGRIDDLYFGILLLDERIAQTRLTQELLRSNLAKVEALQRNGVAMQSDADVLEAELLTVGQQLGQFEASRESYRGMLGLFIGEALGDRTLLRPAVVEAPMGGNERPELSLFAAKIDRLSAQERLVKSSSMPRLGLFAQGYYGYPGLDFMQGMMNGDWSWNALLGVKLSWNFGAYYTQKNNLDKLRTARRQVEVQRDIFLFNTQLQTTQNQGDIARLRRALADDDRIVALRRSVREAAESKLRNGVIDTHDLLMKITDEATASMARSMREIELLKTLYELKHTMNR</sequence>
<comment type="caution">
    <text evidence="7">The sequence shown here is derived from an EMBL/GenBank/DDBJ whole genome shotgun (WGS) entry which is preliminary data.</text>
</comment>
<dbReference type="PANTHER" id="PTHR30026">
    <property type="entry name" value="OUTER MEMBRANE PROTEIN TOLC"/>
    <property type="match status" value="1"/>
</dbReference>
<proteinExistence type="predicted"/>
<keyword evidence="5" id="KW-0998">Cell outer membrane</keyword>
<feature type="chain" id="PRO_5037333380" evidence="6">
    <location>
        <begin position="20"/>
        <end position="428"/>
    </location>
</feature>
<dbReference type="GO" id="GO:0015562">
    <property type="term" value="F:efflux transmembrane transporter activity"/>
    <property type="evidence" value="ECO:0007669"/>
    <property type="project" value="InterPro"/>
</dbReference>
<dbReference type="GO" id="GO:0015288">
    <property type="term" value="F:porin activity"/>
    <property type="evidence" value="ECO:0007669"/>
    <property type="project" value="TreeGrafter"/>
</dbReference>
<name>A0A921MSC4_9BACT</name>
<evidence type="ECO:0000256" key="2">
    <source>
        <dbReference type="ARBA" id="ARBA00022452"/>
    </source>
</evidence>
<evidence type="ECO:0000256" key="3">
    <source>
        <dbReference type="ARBA" id="ARBA00022692"/>
    </source>
</evidence>
<dbReference type="GO" id="GO:1990281">
    <property type="term" value="C:efflux pump complex"/>
    <property type="evidence" value="ECO:0007669"/>
    <property type="project" value="TreeGrafter"/>
</dbReference>
<evidence type="ECO:0000256" key="1">
    <source>
        <dbReference type="ARBA" id="ARBA00004442"/>
    </source>
</evidence>
<accession>A0A921MSC4</accession>
<evidence type="ECO:0000313" key="8">
    <source>
        <dbReference type="Proteomes" id="UP000757103"/>
    </source>
</evidence>
<reference evidence="7" key="1">
    <citation type="journal article" date="2021" name="PeerJ">
        <title>Extensive microbial diversity within the chicken gut microbiome revealed by metagenomics and culture.</title>
        <authorList>
            <person name="Gilroy R."/>
            <person name="Ravi A."/>
            <person name="Getino M."/>
            <person name="Pursley I."/>
            <person name="Horton D.L."/>
            <person name="Alikhan N.F."/>
            <person name="Baker D."/>
            <person name="Gharbi K."/>
            <person name="Hall N."/>
            <person name="Watson M."/>
            <person name="Adriaenssens E.M."/>
            <person name="Foster-Nyarko E."/>
            <person name="Jarju S."/>
            <person name="Secka A."/>
            <person name="Antonio M."/>
            <person name="Oren A."/>
            <person name="Chaudhuri R.R."/>
            <person name="La Ragione R."/>
            <person name="Hildebrand F."/>
            <person name="Pallen M.J."/>
        </authorList>
    </citation>
    <scope>NUCLEOTIDE SEQUENCE</scope>
    <source>
        <strain evidence="7">CHK121-7720</strain>
    </source>
</reference>
<dbReference type="RefSeq" id="WP_273306819.1">
    <property type="nucleotide sequence ID" value="NZ_DYUD01000026.1"/>
</dbReference>
<dbReference type="SUPFAM" id="SSF56954">
    <property type="entry name" value="Outer membrane efflux proteins (OEP)"/>
    <property type="match status" value="1"/>
</dbReference>
<comment type="subcellular location">
    <subcellularLocation>
        <location evidence="1">Cell outer membrane</location>
    </subcellularLocation>
</comment>
<evidence type="ECO:0000256" key="6">
    <source>
        <dbReference type="SAM" id="SignalP"/>
    </source>
</evidence>
<keyword evidence="4" id="KW-0472">Membrane</keyword>
<dbReference type="AlphaFoldDB" id="A0A921MSC4"/>
<keyword evidence="3" id="KW-0812">Transmembrane</keyword>
<evidence type="ECO:0000256" key="4">
    <source>
        <dbReference type="ARBA" id="ARBA00023136"/>
    </source>
</evidence>
<keyword evidence="2" id="KW-1134">Transmembrane beta strand</keyword>
<dbReference type="Proteomes" id="UP000757103">
    <property type="component" value="Unassembled WGS sequence"/>
</dbReference>
<reference evidence="7" key="2">
    <citation type="submission" date="2021-09" db="EMBL/GenBank/DDBJ databases">
        <authorList>
            <person name="Gilroy R."/>
        </authorList>
    </citation>
    <scope>NUCLEOTIDE SEQUENCE</scope>
    <source>
        <strain evidence="7">CHK121-7720</strain>
    </source>
</reference>